<name>A0ABS5RQ42_9MYCO</name>
<keyword evidence="1" id="KW-0472">Membrane</keyword>
<evidence type="ECO:0000313" key="3">
    <source>
        <dbReference type="Proteomes" id="UP001519535"/>
    </source>
</evidence>
<sequence length="132" mass="14065">MAALASGLGWILVVGVCAYYAWIARTRPILWPPDVEEVLVQYRLAQPTDQPGGASSTTGTPAQPVAYIPFRPLTFGEMFGAARNIVTRNATTLIGIPLLILGTFTVALAVVAIVMMQIMTGRCQAVEATESV</sequence>
<evidence type="ECO:0000256" key="1">
    <source>
        <dbReference type="SAM" id="Phobius"/>
    </source>
</evidence>
<keyword evidence="1" id="KW-1133">Transmembrane helix</keyword>
<gene>
    <name evidence="2" type="ORF">KIH27_19210</name>
</gene>
<accession>A0ABS5RQ42</accession>
<protein>
    <submittedName>
        <fullName evidence="2">Uncharacterized protein</fullName>
    </submittedName>
</protein>
<keyword evidence="1" id="KW-0812">Transmembrane</keyword>
<reference evidence="2 3" key="1">
    <citation type="submission" date="2021-05" db="EMBL/GenBank/DDBJ databases">
        <title>Mycobacterium acidophilum sp. nov., an extremely acid-tolerant member of the genus Mycobacterium.</title>
        <authorList>
            <person name="Xia J."/>
        </authorList>
    </citation>
    <scope>NUCLEOTIDE SEQUENCE [LARGE SCALE GENOMIC DNA]</scope>
    <source>
        <strain evidence="2 3">M1</strain>
    </source>
</reference>
<feature type="non-terminal residue" evidence="2">
    <location>
        <position position="132"/>
    </location>
</feature>
<comment type="caution">
    <text evidence="2">The sequence shown here is derived from an EMBL/GenBank/DDBJ whole genome shotgun (WGS) entry which is preliminary data.</text>
</comment>
<keyword evidence="3" id="KW-1185">Reference proteome</keyword>
<dbReference type="Proteomes" id="UP001519535">
    <property type="component" value="Unassembled WGS sequence"/>
</dbReference>
<feature type="transmembrane region" description="Helical" evidence="1">
    <location>
        <begin position="93"/>
        <end position="114"/>
    </location>
</feature>
<organism evidence="2 3">
    <name type="scientific">Mycolicibacter acidiphilus</name>
    <dbReference type="NCBI Taxonomy" id="2835306"/>
    <lineage>
        <taxon>Bacteria</taxon>
        <taxon>Bacillati</taxon>
        <taxon>Actinomycetota</taxon>
        <taxon>Actinomycetes</taxon>
        <taxon>Mycobacteriales</taxon>
        <taxon>Mycobacteriaceae</taxon>
        <taxon>Mycolicibacter</taxon>
    </lineage>
</organism>
<evidence type="ECO:0000313" key="2">
    <source>
        <dbReference type="EMBL" id="MBS9535719.1"/>
    </source>
</evidence>
<proteinExistence type="predicted"/>
<dbReference type="EMBL" id="JAHCLR010000057">
    <property type="protein sequence ID" value="MBS9535719.1"/>
    <property type="molecule type" value="Genomic_DNA"/>
</dbReference>
<dbReference type="RefSeq" id="WP_214094571.1">
    <property type="nucleotide sequence ID" value="NZ_JAHCLR010000057.1"/>
</dbReference>